<dbReference type="Proteomes" id="UP000230233">
    <property type="component" value="Chromosome I"/>
</dbReference>
<gene>
    <name evidence="2" type="primary">Cnig_chr_I.g2745</name>
    <name evidence="2" type="ORF">B9Z55_002745</name>
</gene>
<evidence type="ECO:0000313" key="3">
    <source>
        <dbReference type="Proteomes" id="UP000230233"/>
    </source>
</evidence>
<evidence type="ECO:0000256" key="1">
    <source>
        <dbReference type="SAM" id="MobiDB-lite"/>
    </source>
</evidence>
<proteinExistence type="predicted"/>
<feature type="region of interest" description="Disordered" evidence="1">
    <location>
        <begin position="175"/>
        <end position="206"/>
    </location>
</feature>
<sequence>MSHPMAQQERSQVANGAPRAGQRPSTWIARGNPRQRNNGERDSSDVKCQKMSMLFKSTEFNMLANKTVVEERVWVRPGNTGLMGASGIAPMLGMIETPDMRLKDARMANGASVLDHWRTSHPTVEVNPDQFMVREMSSGVMIPVQFLKVVQLPKCWSRQRRREDAIAKEGAAHLHTTPRHHHHHPPTQPSSTTNAPTTVQQQQFFK</sequence>
<dbReference type="AlphaFoldDB" id="A0A2G5VM75"/>
<organism evidence="2 3">
    <name type="scientific">Caenorhabditis nigoni</name>
    <dbReference type="NCBI Taxonomy" id="1611254"/>
    <lineage>
        <taxon>Eukaryota</taxon>
        <taxon>Metazoa</taxon>
        <taxon>Ecdysozoa</taxon>
        <taxon>Nematoda</taxon>
        <taxon>Chromadorea</taxon>
        <taxon>Rhabditida</taxon>
        <taxon>Rhabditina</taxon>
        <taxon>Rhabditomorpha</taxon>
        <taxon>Rhabditoidea</taxon>
        <taxon>Rhabditidae</taxon>
        <taxon>Peloderinae</taxon>
        <taxon>Caenorhabditis</taxon>
    </lineage>
</organism>
<dbReference type="EMBL" id="PDUG01000001">
    <property type="protein sequence ID" value="PIC52777.1"/>
    <property type="molecule type" value="Genomic_DNA"/>
</dbReference>
<protein>
    <submittedName>
        <fullName evidence="2">Uncharacterized protein</fullName>
    </submittedName>
</protein>
<keyword evidence="3" id="KW-1185">Reference proteome</keyword>
<reference evidence="3" key="1">
    <citation type="submission" date="2017-10" db="EMBL/GenBank/DDBJ databases">
        <title>Rapid genome shrinkage in a self-fertile nematode reveals novel sperm competition proteins.</title>
        <authorList>
            <person name="Yin D."/>
            <person name="Schwarz E.M."/>
            <person name="Thomas C.G."/>
            <person name="Felde R.L."/>
            <person name="Korf I.F."/>
            <person name="Cutter A.D."/>
            <person name="Schartner C.M."/>
            <person name="Ralston E.J."/>
            <person name="Meyer B.J."/>
            <person name="Haag E.S."/>
        </authorList>
    </citation>
    <scope>NUCLEOTIDE SEQUENCE [LARGE SCALE GENOMIC DNA]</scope>
    <source>
        <strain evidence="3">JU1422</strain>
    </source>
</reference>
<dbReference type="OrthoDB" id="10500745at2759"/>
<name>A0A2G5VM75_9PELO</name>
<feature type="compositionally biased region" description="Basic and acidic residues" evidence="1">
    <location>
        <begin position="37"/>
        <end position="46"/>
    </location>
</feature>
<feature type="compositionally biased region" description="Basic residues" evidence="1">
    <location>
        <begin position="176"/>
        <end position="185"/>
    </location>
</feature>
<evidence type="ECO:0000313" key="2">
    <source>
        <dbReference type="EMBL" id="PIC52777.1"/>
    </source>
</evidence>
<feature type="compositionally biased region" description="Polar residues" evidence="1">
    <location>
        <begin position="194"/>
        <end position="206"/>
    </location>
</feature>
<comment type="caution">
    <text evidence="2">The sequence shown here is derived from an EMBL/GenBank/DDBJ whole genome shotgun (WGS) entry which is preliminary data.</text>
</comment>
<accession>A0A2G5VM75</accession>
<feature type="region of interest" description="Disordered" evidence="1">
    <location>
        <begin position="1"/>
        <end position="46"/>
    </location>
</feature>